<protein>
    <submittedName>
        <fullName evidence="1">Uncharacterized protein</fullName>
    </submittedName>
</protein>
<proteinExistence type="predicted"/>
<comment type="caution">
    <text evidence="1">The sequence shown here is derived from an EMBL/GenBank/DDBJ whole genome shotgun (WGS) entry which is preliminary data.</text>
</comment>
<reference evidence="1" key="1">
    <citation type="submission" date="2020-10" db="EMBL/GenBank/DDBJ databases">
        <authorList>
            <person name="Gilroy R."/>
        </authorList>
    </citation>
    <scope>NUCLEOTIDE SEQUENCE</scope>
    <source>
        <strain evidence="1">CHK152-2871</strain>
    </source>
</reference>
<dbReference type="Proteomes" id="UP000886865">
    <property type="component" value="Unassembled WGS sequence"/>
</dbReference>
<name>A0A9D1JX28_9BACT</name>
<sequence length="542" mass="62701">MTASNKIQIRAQVLQSILKFKSAKFPSDIEVEECIKTLNKVNDKKFVTELLLKEITATNEIYDSVLTLLLFNISSPKMLLEAIFPLLNKNSVPDVKKLYLINILREQGQKIDYDFIQSHIKNPDEIIDNETKKFLDEAKISPETKIDFFDFYFTVNPNDRDMLISSIIDDYSGDGLANILSPFAYFYPNVLIDEKIIQALADSKSYFALEALNWCSKNCGDKKLAQLAKKSYKKMSLMGFDTNIDKKEVYAQLLKNSKPLGFWYSCADGNSNISCVFAREKDKGTIQTFFTVFNLQKGPISTFGFDEVTKKDFEVILLRFFKSSLHAKLSVEEGKLIFDTLSSRGWSGKTVIPYEFICWREITYDTNAKEINFHDLLKENLEKNDKAEKLITKILNSDLFSSWYYNCENHQTLSKLVQNIDNCAPDIKQIEQELNATIKEMLADTDYIEKFKEKIYFQCYILKKTNMQNSANILYSATLDTTMLEKLLTHIIKKSVYAHFLQKTESVNATENIFIKKRQISNDNKNAKEIIKTLEENWSQWI</sequence>
<accession>A0A9D1JX28</accession>
<dbReference type="EMBL" id="DVJQ01000010">
    <property type="protein sequence ID" value="HIS73611.1"/>
    <property type="molecule type" value="Genomic_DNA"/>
</dbReference>
<dbReference type="AlphaFoldDB" id="A0A9D1JX28"/>
<evidence type="ECO:0000313" key="1">
    <source>
        <dbReference type="EMBL" id="HIS73611.1"/>
    </source>
</evidence>
<gene>
    <name evidence="1" type="ORF">IAA86_01160</name>
</gene>
<reference evidence="1" key="2">
    <citation type="journal article" date="2021" name="PeerJ">
        <title>Extensive microbial diversity within the chicken gut microbiome revealed by metagenomics and culture.</title>
        <authorList>
            <person name="Gilroy R."/>
            <person name="Ravi A."/>
            <person name="Getino M."/>
            <person name="Pursley I."/>
            <person name="Horton D.L."/>
            <person name="Alikhan N.F."/>
            <person name="Baker D."/>
            <person name="Gharbi K."/>
            <person name="Hall N."/>
            <person name="Watson M."/>
            <person name="Adriaenssens E.M."/>
            <person name="Foster-Nyarko E."/>
            <person name="Jarju S."/>
            <person name="Secka A."/>
            <person name="Antonio M."/>
            <person name="Oren A."/>
            <person name="Chaudhuri R.R."/>
            <person name="La Ragione R."/>
            <person name="Hildebrand F."/>
            <person name="Pallen M.J."/>
        </authorList>
    </citation>
    <scope>NUCLEOTIDE SEQUENCE</scope>
    <source>
        <strain evidence="1">CHK152-2871</strain>
    </source>
</reference>
<evidence type="ECO:0000313" key="2">
    <source>
        <dbReference type="Proteomes" id="UP000886865"/>
    </source>
</evidence>
<organism evidence="1 2">
    <name type="scientific">Candidatus Galligastranaerophilus intestinavium</name>
    <dbReference type="NCBI Taxonomy" id="2840836"/>
    <lineage>
        <taxon>Bacteria</taxon>
        <taxon>Candidatus Galligastranaerophilus</taxon>
    </lineage>
</organism>